<name>A0A7Y8C5R5_9PSED</name>
<gene>
    <name evidence="1" type="ORF">HX882_27085</name>
</gene>
<accession>A0A7Y8C5R5</accession>
<dbReference type="AlphaFoldDB" id="A0A7Y8C5R5"/>
<evidence type="ECO:0000313" key="1">
    <source>
        <dbReference type="EMBL" id="NWB99557.1"/>
    </source>
</evidence>
<dbReference type="RefSeq" id="WP_177105148.1">
    <property type="nucleotide sequence ID" value="NZ_JACAQB010000024.1"/>
</dbReference>
<reference evidence="1 2" key="1">
    <citation type="submission" date="2020-04" db="EMBL/GenBank/DDBJ databases">
        <title>Molecular characterization of pseudomonads from Agaricus bisporus reveal novel blotch 2 pathogens in Western Europe.</title>
        <authorList>
            <person name="Taparia T."/>
            <person name="Krijger M."/>
            <person name="Haynes E."/>
            <person name="Elpinstone J.G."/>
            <person name="Noble R."/>
            <person name="Van Der Wolf J."/>
        </authorList>
    </citation>
    <scope>NUCLEOTIDE SEQUENCE [LARGE SCALE GENOMIC DNA]</scope>
    <source>
        <strain evidence="1 2">H7001</strain>
    </source>
</reference>
<evidence type="ECO:0000313" key="2">
    <source>
        <dbReference type="Proteomes" id="UP000539985"/>
    </source>
</evidence>
<dbReference type="InterPro" id="IPR014996">
    <property type="entry name" value="AcaB"/>
</dbReference>
<comment type="caution">
    <text evidence="1">The sequence shown here is derived from an EMBL/GenBank/DDBJ whole genome shotgun (WGS) entry which is preliminary data.</text>
</comment>
<dbReference type="Proteomes" id="UP000539985">
    <property type="component" value="Unassembled WGS sequence"/>
</dbReference>
<protein>
    <submittedName>
        <fullName evidence="1">TIGR03761 family integrating conjugative element protein</fullName>
    </submittedName>
</protein>
<dbReference type="Pfam" id="PF08900">
    <property type="entry name" value="AcaB"/>
    <property type="match status" value="1"/>
</dbReference>
<organism evidence="1 2">
    <name type="scientific">Pseudomonas gingeri</name>
    <dbReference type="NCBI Taxonomy" id="117681"/>
    <lineage>
        <taxon>Bacteria</taxon>
        <taxon>Pseudomonadati</taxon>
        <taxon>Pseudomonadota</taxon>
        <taxon>Gammaproteobacteria</taxon>
        <taxon>Pseudomonadales</taxon>
        <taxon>Pseudomonadaceae</taxon>
        <taxon>Pseudomonas</taxon>
    </lineage>
</organism>
<proteinExistence type="predicted"/>
<dbReference type="NCBIfam" id="TIGR03761">
    <property type="entry name" value="ICE_PFL4669"/>
    <property type="match status" value="1"/>
</dbReference>
<dbReference type="EMBL" id="JACAQB010000024">
    <property type="protein sequence ID" value="NWB99557.1"/>
    <property type="molecule type" value="Genomic_DNA"/>
</dbReference>
<sequence length="247" mass="28045">MSNPQLDLGPLRSSMELTLHTHHAVRIWQGRSASEEKNGIIGLSGFVHVMSKIKRGAEQDDPYADFWMIRIQEKLEHSKDALTLIEDQLEQRMSRLPTAINVGDNLNVHPLTLPLSINTPLSFMAVYLLIDYDNIVRRLLLAHRTALIGRRDMAHWIDAVGHVLRSLCGLAQQFKFSGVTREDFITNNALAREARERFGDLPAEVLEGTCRSEFAPPIIRRRMSDRGLPEEVEVTAEERIVREYLGG</sequence>